<keyword evidence="12 13" id="KW-0326">Glycosidase</keyword>
<protein>
    <recommendedName>
        <fullName evidence="13 17">Hyaluronidase</fullName>
        <ecNumber evidence="13 17">3.2.1.35</ecNumber>
    </recommendedName>
</protein>
<dbReference type="Pfam" id="PF01630">
    <property type="entry name" value="Glyco_hydro_56"/>
    <property type="match status" value="1"/>
</dbReference>
<keyword evidence="4" id="KW-1003">Cell membrane</keyword>
<evidence type="ECO:0000256" key="7">
    <source>
        <dbReference type="ARBA" id="ARBA00022801"/>
    </source>
</evidence>
<sequence length="613" mass="70911">MGMQKITQIFIGSYVICSKTYYLVITILLLPYYRVLTFRAPPVVPNLPFIMGWNAPTEICAEKFKLPLDLSLFSFVGSTLKTVTNQNITMFYRDRLGYYPYIDEKTGNALNEGIPQLASLKKHLDKAKEDIVYYIPAEDTFGLVIIDWENWRPDWVRNWKPKNIYQILSVELIRQLNIILNVTEASQAAKKDFEKAARTFMQETLRLGKSLRPNRLWGYYLFPDCYNYNYESPNYNGSCFDVEKKRNDDLYWLWKESTALFPSIYISKKLKYSCKTRFFVRNRIKEAIRISQVMRFKKPLPIFVYARPVFTDATSQYLSEDDLVNTIGESVALGVSGIIMWGSLNLTQSKKTCTVLEDYVTTTLNPYIVNVTLAAKMCSQVLCQEQGVCIRKHWNSSDYLHLNPKRFIIQTRKDRRHVIYGKPNLQDLQEFSEKFYCNCYTGSNCETKVTAQNVRDVRVCISEDICIEACLDSKPNDHIARPPKWRRVIVAPQNFLPLDPTGIEDQLISTIAFDGYSIGSGDSSNNGSDSIQTSLIEYVFRMNYLAEGTHADTENHMPNSSFQPGLYQPKSENNLINTIYSRSSSVFMNLYTYKFFIFLTVELFLSTFVFMGM</sequence>
<evidence type="ECO:0000256" key="3">
    <source>
        <dbReference type="ARBA" id="ARBA00008871"/>
    </source>
</evidence>
<dbReference type="InterPro" id="IPR013785">
    <property type="entry name" value="Aldolase_TIM"/>
</dbReference>
<keyword evidence="6" id="KW-0732">Signal</keyword>
<evidence type="ECO:0000256" key="9">
    <source>
        <dbReference type="ARBA" id="ARBA00023157"/>
    </source>
</evidence>
<dbReference type="FunCoup" id="A0A6P5ISV7">
    <property type="interactions" value="151"/>
</dbReference>
<dbReference type="GO" id="GO:0007342">
    <property type="term" value="P:fusion of sperm to egg plasma membrane involved in single fertilization"/>
    <property type="evidence" value="ECO:0007669"/>
    <property type="project" value="InterPro"/>
</dbReference>
<dbReference type="GO" id="GO:0098552">
    <property type="term" value="C:side of membrane"/>
    <property type="evidence" value="ECO:0007669"/>
    <property type="project" value="UniProtKB-KW"/>
</dbReference>
<evidence type="ECO:0000256" key="2">
    <source>
        <dbReference type="ARBA" id="ARBA00004609"/>
    </source>
</evidence>
<feature type="active site" description="Proton donor" evidence="14">
    <location>
        <position position="149"/>
    </location>
</feature>
<evidence type="ECO:0000256" key="14">
    <source>
        <dbReference type="PIRSR" id="PIRSR038193-1"/>
    </source>
</evidence>
<dbReference type="GO" id="GO:0005975">
    <property type="term" value="P:carbohydrate metabolic process"/>
    <property type="evidence" value="ECO:0007669"/>
    <property type="project" value="UniProtKB-UniRule"/>
</dbReference>
<keyword evidence="18" id="KW-0812">Transmembrane</keyword>
<dbReference type="InterPro" id="IPR018155">
    <property type="entry name" value="Hyaluronidase"/>
</dbReference>
<dbReference type="PRINTS" id="PR00848">
    <property type="entry name" value="SPERMPH20"/>
</dbReference>
<keyword evidence="18" id="KW-1133">Transmembrane helix</keyword>
<keyword evidence="8 18" id="KW-0472">Membrane</keyword>
<comment type="similarity">
    <text evidence="3 13 17">Belongs to the glycosyl hydrolase 56 family.</text>
</comment>
<dbReference type="GO" id="GO:0030214">
    <property type="term" value="P:hyaluronan catabolic process"/>
    <property type="evidence" value="ECO:0007669"/>
    <property type="project" value="TreeGrafter"/>
</dbReference>
<feature type="transmembrane region" description="Helical" evidence="18">
    <location>
        <begin position="12"/>
        <end position="33"/>
    </location>
</feature>
<keyword evidence="19" id="KW-1185">Reference proteome</keyword>
<dbReference type="FunFam" id="3.20.20.70:FF:000065">
    <property type="entry name" value="Hyaluronidase"/>
    <property type="match status" value="1"/>
</dbReference>
<feature type="disulfide bond" evidence="16">
    <location>
        <begin position="439"/>
        <end position="445"/>
    </location>
</feature>
<dbReference type="AlphaFoldDB" id="A0A6P5ISV7"/>
<comment type="catalytic activity">
    <reaction evidence="1 13 17">
        <text>Random hydrolysis of (1-&gt;4)-linkages between N-acetyl-beta-D-glucosamine and D-glucuronate residues in hyaluronate.</text>
        <dbReference type="EC" id="3.2.1.35"/>
    </reaction>
</comment>
<evidence type="ECO:0000256" key="18">
    <source>
        <dbReference type="SAM" id="Phobius"/>
    </source>
</evidence>
<dbReference type="Gene3D" id="3.20.20.70">
    <property type="entry name" value="Aldolase class I"/>
    <property type="match status" value="1"/>
</dbReference>
<keyword evidence="10" id="KW-0325">Glycoprotein</keyword>
<dbReference type="KEGG" id="pcw:110194161"/>
<reference evidence="20" key="1">
    <citation type="submission" date="2025-08" db="UniProtKB">
        <authorList>
            <consortium name="RefSeq"/>
        </authorList>
    </citation>
    <scope>IDENTIFICATION</scope>
    <source>
        <tissue evidence="20">Spleen</tissue>
    </source>
</reference>
<dbReference type="GeneID" id="110194161"/>
<name>A0A6P5ISV7_PHACI</name>
<evidence type="ECO:0000256" key="5">
    <source>
        <dbReference type="ARBA" id="ARBA00022622"/>
    </source>
</evidence>
<dbReference type="PIRSF" id="PIRSF500773">
    <property type="entry name" value="Hyaluronidase_PH20_Hyal5"/>
    <property type="match status" value="1"/>
</dbReference>
<dbReference type="Proteomes" id="UP000515140">
    <property type="component" value="Unplaced"/>
</dbReference>
<dbReference type="InterPro" id="IPR001439">
    <property type="entry name" value="Hyaluronidase_PH20/Hyal5"/>
</dbReference>
<keyword evidence="7 13" id="KW-0378">Hydrolase</keyword>
<dbReference type="PRINTS" id="PR00846">
    <property type="entry name" value="GLHYDRLASE56"/>
</dbReference>
<evidence type="ECO:0000256" key="17">
    <source>
        <dbReference type="RuleBase" id="RU610713"/>
    </source>
</evidence>
<feature type="disulfide bond" evidence="16">
    <location>
        <begin position="60"/>
        <end position="353"/>
    </location>
</feature>
<comment type="subcellular location">
    <subcellularLocation>
        <location evidence="2">Cell membrane</location>
        <topology evidence="2">Lipid-anchor</topology>
        <topology evidence="2">GPI-anchor</topology>
    </subcellularLocation>
</comment>
<feature type="glycosylation site" description="N-linked (GlcNAc...) asparagine" evidence="15">
    <location>
        <position position="370"/>
    </location>
</feature>
<dbReference type="InterPro" id="IPR017853">
    <property type="entry name" value="GH"/>
</dbReference>
<keyword evidence="11" id="KW-0449">Lipoprotein</keyword>
<dbReference type="SUPFAM" id="SSF51445">
    <property type="entry name" value="(Trans)glycosidases"/>
    <property type="match status" value="1"/>
</dbReference>
<dbReference type="InParanoid" id="A0A6P5ISV7"/>
<dbReference type="GO" id="GO:0001669">
    <property type="term" value="C:acrosomal vesicle"/>
    <property type="evidence" value="ECO:0007669"/>
    <property type="project" value="TreeGrafter"/>
</dbReference>
<keyword evidence="9 16" id="KW-1015">Disulfide bond</keyword>
<evidence type="ECO:0000256" key="11">
    <source>
        <dbReference type="ARBA" id="ARBA00023288"/>
    </source>
</evidence>
<accession>A0A6P5ISV7</accession>
<evidence type="ECO:0000256" key="1">
    <source>
        <dbReference type="ARBA" id="ARBA00000251"/>
    </source>
</evidence>
<dbReference type="PANTHER" id="PTHR11769">
    <property type="entry name" value="HYALURONIDASE"/>
    <property type="match status" value="1"/>
</dbReference>
<dbReference type="GO" id="GO:0004415">
    <property type="term" value="F:hyalurononglucosaminidase activity"/>
    <property type="evidence" value="ECO:0007669"/>
    <property type="project" value="UniProtKB-UniRule"/>
</dbReference>
<feature type="transmembrane region" description="Helical" evidence="18">
    <location>
        <begin position="591"/>
        <end position="611"/>
    </location>
</feature>
<dbReference type="PIRSF" id="PIRSF038193">
    <property type="entry name" value="Hyaluronidase"/>
    <property type="match status" value="1"/>
</dbReference>
<organism evidence="19 20">
    <name type="scientific">Phascolarctos cinereus</name>
    <name type="common">Koala</name>
    <dbReference type="NCBI Taxonomy" id="38626"/>
    <lineage>
        <taxon>Eukaryota</taxon>
        <taxon>Metazoa</taxon>
        <taxon>Chordata</taxon>
        <taxon>Craniata</taxon>
        <taxon>Vertebrata</taxon>
        <taxon>Euteleostomi</taxon>
        <taxon>Mammalia</taxon>
        <taxon>Metatheria</taxon>
        <taxon>Diprotodontia</taxon>
        <taxon>Phascolarctidae</taxon>
        <taxon>Phascolarctos</taxon>
    </lineage>
</organism>
<evidence type="ECO:0000256" key="6">
    <source>
        <dbReference type="ARBA" id="ARBA00022729"/>
    </source>
</evidence>
<evidence type="ECO:0000256" key="8">
    <source>
        <dbReference type="ARBA" id="ARBA00023136"/>
    </source>
</evidence>
<dbReference type="EC" id="3.2.1.35" evidence="13 17"/>
<evidence type="ECO:0000256" key="16">
    <source>
        <dbReference type="PIRSR" id="PIRSR038193-3"/>
    </source>
</evidence>
<evidence type="ECO:0000256" key="12">
    <source>
        <dbReference type="ARBA" id="ARBA00023295"/>
    </source>
</evidence>
<gene>
    <name evidence="20" type="primary">LOC110194161</name>
</gene>
<dbReference type="RefSeq" id="XP_020822001.1">
    <property type="nucleotide sequence ID" value="XM_020966342.1"/>
</dbReference>
<evidence type="ECO:0000256" key="4">
    <source>
        <dbReference type="ARBA" id="ARBA00022475"/>
    </source>
</evidence>
<evidence type="ECO:0000256" key="15">
    <source>
        <dbReference type="PIRSR" id="PIRSR038193-2"/>
    </source>
</evidence>
<feature type="disulfide bond" evidence="16">
    <location>
        <begin position="383"/>
        <end position="437"/>
    </location>
</feature>
<evidence type="ECO:0000313" key="19">
    <source>
        <dbReference type="Proteomes" id="UP000515140"/>
    </source>
</evidence>
<proteinExistence type="inferred from homology"/>
<feature type="disulfide bond" evidence="16">
    <location>
        <begin position="225"/>
        <end position="239"/>
    </location>
</feature>
<keyword evidence="5" id="KW-0336">GPI-anchor</keyword>
<evidence type="ECO:0000313" key="20">
    <source>
        <dbReference type="RefSeq" id="XP_020822001.1"/>
    </source>
</evidence>
<evidence type="ECO:0000256" key="13">
    <source>
        <dbReference type="PIRNR" id="PIRNR038193"/>
    </source>
</evidence>
<dbReference type="GlyCosmos" id="A0A6P5ISV7">
    <property type="glycosylation" value="1 site, No reported glycans"/>
</dbReference>
<dbReference type="GO" id="GO:0005886">
    <property type="term" value="C:plasma membrane"/>
    <property type="evidence" value="ECO:0007669"/>
    <property type="project" value="UniProtKB-SubCell"/>
</dbReference>
<evidence type="ECO:0000256" key="10">
    <source>
        <dbReference type="ARBA" id="ARBA00023180"/>
    </source>
</evidence>
<feature type="disulfide bond" evidence="16">
    <location>
        <begin position="378"/>
        <end position="389"/>
    </location>
</feature>
<dbReference type="PANTHER" id="PTHR11769:SF20">
    <property type="entry name" value="HYALURONIDASE PH-20"/>
    <property type="match status" value="1"/>
</dbReference>